<organism evidence="8 9">
    <name type="scientific">Prevotella pallens ATCC 700821</name>
    <dbReference type="NCBI Taxonomy" id="997353"/>
    <lineage>
        <taxon>Bacteria</taxon>
        <taxon>Pseudomonadati</taxon>
        <taxon>Bacteroidota</taxon>
        <taxon>Bacteroidia</taxon>
        <taxon>Bacteroidales</taxon>
        <taxon>Prevotellaceae</taxon>
        <taxon>Prevotella</taxon>
    </lineage>
</organism>
<dbReference type="PANTHER" id="PTHR33692:SF1">
    <property type="entry name" value="RIBOSOME MATURATION FACTOR RIMM"/>
    <property type="match status" value="1"/>
</dbReference>
<dbReference type="HOGENOM" id="CLU_077636_4_1_10"/>
<evidence type="ECO:0000313" key="9">
    <source>
        <dbReference type="Proteomes" id="UP000004123"/>
    </source>
</evidence>
<evidence type="ECO:0000259" key="6">
    <source>
        <dbReference type="Pfam" id="PF01782"/>
    </source>
</evidence>
<keyword evidence="2 5" id="KW-0690">Ribosome biogenesis</keyword>
<feature type="domain" description="RimM N-terminal" evidence="6">
    <location>
        <begin position="20"/>
        <end position="100"/>
    </location>
</feature>
<dbReference type="HAMAP" id="MF_00014">
    <property type="entry name" value="Ribosome_mat_RimM"/>
    <property type="match status" value="1"/>
</dbReference>
<keyword evidence="1 5" id="KW-0963">Cytoplasm</keyword>
<evidence type="ECO:0000256" key="2">
    <source>
        <dbReference type="ARBA" id="ARBA00022517"/>
    </source>
</evidence>
<comment type="function">
    <text evidence="5">An accessory protein needed during the final step in the assembly of 30S ribosomal subunit, possibly for assembly of the head region. Essential for efficient processing of 16S rRNA. May be needed both before and after RbfA during the maturation of 16S rRNA. It has affinity for free ribosomal 30S subunits but not for 70S ribosomes.</text>
</comment>
<evidence type="ECO:0000259" key="7">
    <source>
        <dbReference type="Pfam" id="PF24986"/>
    </source>
</evidence>
<dbReference type="GO" id="GO:0043022">
    <property type="term" value="F:ribosome binding"/>
    <property type="evidence" value="ECO:0007669"/>
    <property type="project" value="InterPro"/>
</dbReference>
<gene>
    <name evidence="5 8" type="primary">rimM</name>
    <name evidence="8" type="ORF">HMPREF9144_0645</name>
</gene>
<dbReference type="Gene3D" id="2.30.30.240">
    <property type="entry name" value="PRC-barrel domain"/>
    <property type="match status" value="1"/>
</dbReference>
<comment type="similarity">
    <text evidence="5">Belongs to the RimM family.</text>
</comment>
<dbReference type="InterPro" id="IPR011961">
    <property type="entry name" value="RimM"/>
</dbReference>
<dbReference type="GO" id="GO:0006364">
    <property type="term" value="P:rRNA processing"/>
    <property type="evidence" value="ECO:0007669"/>
    <property type="project" value="UniProtKB-UniRule"/>
</dbReference>
<name>F9DG55_9BACT</name>
<dbReference type="SUPFAM" id="SSF50447">
    <property type="entry name" value="Translation proteins"/>
    <property type="match status" value="1"/>
</dbReference>
<dbReference type="SUPFAM" id="SSF50346">
    <property type="entry name" value="PRC-barrel domain"/>
    <property type="match status" value="1"/>
</dbReference>
<keyword evidence="3 5" id="KW-0698">rRNA processing</keyword>
<evidence type="ECO:0000256" key="1">
    <source>
        <dbReference type="ARBA" id="ARBA00022490"/>
    </source>
</evidence>
<evidence type="ECO:0000256" key="3">
    <source>
        <dbReference type="ARBA" id="ARBA00022552"/>
    </source>
</evidence>
<accession>F9DG55</accession>
<sequence>MWTFVKAVLLMIKQEEVYKIGILGKPHGVRGEIQFRFTDDVFDQCDAEYLVLNIDGILVPFFIEEYRFRSEEMVLIKFCNIDTEKQARELTGTTVYFPRAVAEENKDELSWAQIVGFNLLDNRTGKIVGKIISVDDSTINLLFETKTETDNILLIPANENLIKGINKARQTIAMEIPDGLLEL</sequence>
<dbReference type="InterPro" id="IPR009000">
    <property type="entry name" value="Transl_B-barrel_sf"/>
</dbReference>
<dbReference type="Proteomes" id="UP000004123">
    <property type="component" value="Unassembled WGS sequence"/>
</dbReference>
<dbReference type="PANTHER" id="PTHR33692">
    <property type="entry name" value="RIBOSOME MATURATION FACTOR RIMM"/>
    <property type="match status" value="1"/>
</dbReference>
<dbReference type="InterPro" id="IPR036976">
    <property type="entry name" value="RimM_N_sf"/>
</dbReference>
<comment type="subcellular location">
    <subcellularLocation>
        <location evidence="5">Cytoplasm</location>
    </subcellularLocation>
</comment>
<dbReference type="GO" id="GO:0005840">
    <property type="term" value="C:ribosome"/>
    <property type="evidence" value="ECO:0007669"/>
    <property type="project" value="InterPro"/>
</dbReference>
<dbReference type="NCBIfam" id="TIGR02273">
    <property type="entry name" value="16S_RimM"/>
    <property type="match status" value="1"/>
</dbReference>
<dbReference type="AlphaFoldDB" id="F9DG55"/>
<dbReference type="GO" id="GO:0042274">
    <property type="term" value="P:ribosomal small subunit biogenesis"/>
    <property type="evidence" value="ECO:0007669"/>
    <property type="project" value="UniProtKB-UniRule"/>
</dbReference>
<reference evidence="8 9" key="1">
    <citation type="submission" date="2011-04" db="EMBL/GenBank/DDBJ databases">
        <authorList>
            <person name="Muzny D."/>
            <person name="Qin X."/>
            <person name="Deng J."/>
            <person name="Jiang H."/>
            <person name="Liu Y."/>
            <person name="Qu J."/>
            <person name="Song X.-Z."/>
            <person name="Zhang L."/>
            <person name="Thornton R."/>
            <person name="Coyle M."/>
            <person name="Francisco L."/>
            <person name="Jackson L."/>
            <person name="Javaid M."/>
            <person name="Korchina V."/>
            <person name="Kovar C."/>
            <person name="Mata R."/>
            <person name="Mathew T."/>
            <person name="Ngo R."/>
            <person name="Nguyen L."/>
            <person name="Nguyen N."/>
            <person name="Okwuonu G."/>
            <person name="Ongeri F."/>
            <person name="Pham C."/>
            <person name="Simmons D."/>
            <person name="Wilczek-Boney K."/>
            <person name="Hale W."/>
            <person name="Jakkamsetti A."/>
            <person name="Pham P."/>
            <person name="Ruth R."/>
            <person name="San Lucas F."/>
            <person name="Warren J."/>
            <person name="Zhang J."/>
            <person name="Zhao Z."/>
            <person name="Zhou C."/>
            <person name="Zhu D."/>
            <person name="Lee S."/>
            <person name="Bess C."/>
            <person name="Blankenburg K."/>
            <person name="Forbes L."/>
            <person name="Fu Q."/>
            <person name="Gubbala S."/>
            <person name="Hirani K."/>
            <person name="Jayaseelan J.C."/>
            <person name="Lara F."/>
            <person name="Munidasa M."/>
            <person name="Palculict T."/>
            <person name="Patil S."/>
            <person name="Pu L.-L."/>
            <person name="Saada N."/>
            <person name="Tang L."/>
            <person name="Weissenberger G."/>
            <person name="Zhu Y."/>
            <person name="Hemphill L."/>
            <person name="Shang Y."/>
            <person name="Youmans B."/>
            <person name="Ayvaz T."/>
            <person name="Ross M."/>
            <person name="Santibanez J."/>
            <person name="Aqrawi P."/>
            <person name="Gross S."/>
            <person name="Joshi V."/>
            <person name="Fowler G."/>
            <person name="Nazareth L."/>
            <person name="Reid J."/>
            <person name="Worley K."/>
            <person name="Petrosino J."/>
            <person name="Highlander S."/>
            <person name="Gibbs R."/>
        </authorList>
    </citation>
    <scope>NUCLEOTIDE SEQUENCE [LARGE SCALE GENOMIC DNA]</scope>
    <source>
        <strain evidence="8 9">ATCC 700821</strain>
    </source>
</reference>
<dbReference type="InterPro" id="IPR056792">
    <property type="entry name" value="PRC_RimM"/>
</dbReference>
<dbReference type="GO" id="GO:0005737">
    <property type="term" value="C:cytoplasm"/>
    <property type="evidence" value="ECO:0007669"/>
    <property type="project" value="UniProtKB-SubCell"/>
</dbReference>
<dbReference type="eggNOG" id="COG0806">
    <property type="taxonomic scope" value="Bacteria"/>
</dbReference>
<protein>
    <recommendedName>
        <fullName evidence="5">Ribosome maturation factor RimM</fullName>
    </recommendedName>
</protein>
<evidence type="ECO:0000313" key="8">
    <source>
        <dbReference type="EMBL" id="EGQ20586.1"/>
    </source>
</evidence>
<dbReference type="Pfam" id="PF01782">
    <property type="entry name" value="RimM"/>
    <property type="match status" value="1"/>
</dbReference>
<comment type="domain">
    <text evidence="5">The PRC barrel domain binds ribosomal protein uS19.</text>
</comment>
<dbReference type="STRING" id="997353.HMPREF9144_0645"/>
<dbReference type="EMBL" id="AFPY01000029">
    <property type="protein sequence ID" value="EGQ20586.1"/>
    <property type="molecule type" value="Genomic_DNA"/>
</dbReference>
<evidence type="ECO:0000256" key="4">
    <source>
        <dbReference type="ARBA" id="ARBA00023186"/>
    </source>
</evidence>
<comment type="subunit">
    <text evidence="5">Binds ribosomal protein uS19.</text>
</comment>
<feature type="domain" description="Ribosome maturation factor RimM PRC barrel" evidence="7">
    <location>
        <begin position="111"/>
        <end position="180"/>
    </location>
</feature>
<evidence type="ECO:0000256" key="5">
    <source>
        <dbReference type="HAMAP-Rule" id="MF_00014"/>
    </source>
</evidence>
<dbReference type="Gene3D" id="2.40.30.60">
    <property type="entry name" value="RimM"/>
    <property type="match status" value="1"/>
</dbReference>
<dbReference type="Pfam" id="PF24986">
    <property type="entry name" value="PRC_RimM"/>
    <property type="match status" value="1"/>
</dbReference>
<keyword evidence="4 5" id="KW-0143">Chaperone</keyword>
<comment type="caution">
    <text evidence="8">The sequence shown here is derived from an EMBL/GenBank/DDBJ whole genome shotgun (WGS) entry which is preliminary data.</text>
</comment>
<dbReference type="InterPro" id="IPR002676">
    <property type="entry name" value="RimM_N"/>
</dbReference>
<dbReference type="InterPro" id="IPR011033">
    <property type="entry name" value="PRC_barrel-like_sf"/>
</dbReference>
<proteinExistence type="inferred from homology"/>